<keyword evidence="3 6" id="KW-0812">Transmembrane</keyword>
<dbReference type="PIRSF" id="PIRSF006324">
    <property type="entry name" value="LeuE"/>
    <property type="match status" value="1"/>
</dbReference>
<evidence type="ECO:0000256" key="4">
    <source>
        <dbReference type="ARBA" id="ARBA00022989"/>
    </source>
</evidence>
<keyword evidence="2" id="KW-1003">Cell membrane</keyword>
<keyword evidence="4 6" id="KW-1133">Transmembrane helix</keyword>
<feature type="transmembrane region" description="Helical" evidence="6">
    <location>
        <begin position="74"/>
        <end position="92"/>
    </location>
</feature>
<feature type="transmembrane region" description="Helical" evidence="6">
    <location>
        <begin position="137"/>
        <end position="153"/>
    </location>
</feature>
<organism evidence="7 8">
    <name type="scientific">Alkalimarinus sediminis</name>
    <dbReference type="NCBI Taxonomy" id="1632866"/>
    <lineage>
        <taxon>Bacteria</taxon>
        <taxon>Pseudomonadati</taxon>
        <taxon>Pseudomonadota</taxon>
        <taxon>Gammaproteobacteria</taxon>
        <taxon>Alteromonadales</taxon>
        <taxon>Alteromonadaceae</taxon>
        <taxon>Alkalimarinus</taxon>
    </lineage>
</organism>
<evidence type="ECO:0000256" key="6">
    <source>
        <dbReference type="SAM" id="Phobius"/>
    </source>
</evidence>
<comment type="subcellular location">
    <subcellularLocation>
        <location evidence="1">Cell membrane</location>
        <topology evidence="1">Multi-pass membrane protein</topology>
    </subcellularLocation>
</comment>
<proteinExistence type="predicted"/>
<accession>A0A9E8KPN8</accession>
<evidence type="ECO:0000313" key="7">
    <source>
        <dbReference type="EMBL" id="UZW74375.1"/>
    </source>
</evidence>
<keyword evidence="8" id="KW-1185">Reference proteome</keyword>
<dbReference type="GO" id="GO:0005886">
    <property type="term" value="C:plasma membrane"/>
    <property type="evidence" value="ECO:0007669"/>
    <property type="project" value="UniProtKB-SubCell"/>
</dbReference>
<dbReference type="Proteomes" id="UP001164472">
    <property type="component" value="Chromosome"/>
</dbReference>
<evidence type="ECO:0000313" key="8">
    <source>
        <dbReference type="Proteomes" id="UP001164472"/>
    </source>
</evidence>
<evidence type="ECO:0000256" key="3">
    <source>
        <dbReference type="ARBA" id="ARBA00022692"/>
    </source>
</evidence>
<sequence>MSFLQYWPEFLAVVTVHLLAVASPGPDFAVVVRQSLSFGRREAIMTSIGVGVGILLHVTYSLLGLGLLISQSVVAFNILKVLAVGYLLFVSWQCINAKPQSLHLAESDNPNSRLLSTQSAFACFRLGFLTNALNPKATLFFVALFTVVISPNTPAAVQLFYGLWMAFATGLWFIGLSLFFSQQRVRAFFSHFGHWVERVMGGALLLLAGKLAFATLDNAE</sequence>
<reference evidence="7" key="1">
    <citation type="submission" date="2022-07" db="EMBL/GenBank/DDBJ databases">
        <title>Alkalimarinus sp. nov., isolated from gut of a Alitta virens.</title>
        <authorList>
            <person name="Yang A.I."/>
            <person name="Shin N.-R."/>
        </authorList>
    </citation>
    <scope>NUCLEOTIDE SEQUENCE</scope>
    <source>
        <strain evidence="7">FA028</strain>
    </source>
</reference>
<gene>
    <name evidence="7" type="ORF">NNL22_15325</name>
</gene>
<dbReference type="EMBL" id="CP101527">
    <property type="protein sequence ID" value="UZW74375.1"/>
    <property type="molecule type" value="Genomic_DNA"/>
</dbReference>
<dbReference type="InterPro" id="IPR001123">
    <property type="entry name" value="LeuE-type"/>
</dbReference>
<name>A0A9E8KPN8_9ALTE</name>
<dbReference type="AlphaFoldDB" id="A0A9E8KPN8"/>
<evidence type="ECO:0000256" key="5">
    <source>
        <dbReference type="ARBA" id="ARBA00023136"/>
    </source>
</evidence>
<feature type="transmembrane region" description="Helical" evidence="6">
    <location>
        <begin position="159"/>
        <end position="180"/>
    </location>
</feature>
<dbReference type="KEGG" id="asem:NNL22_15325"/>
<dbReference type="RefSeq" id="WP_251812908.1">
    <property type="nucleotide sequence ID" value="NZ_CP101527.1"/>
</dbReference>
<dbReference type="PANTHER" id="PTHR30086">
    <property type="entry name" value="ARGININE EXPORTER PROTEIN ARGO"/>
    <property type="match status" value="1"/>
</dbReference>
<evidence type="ECO:0000256" key="2">
    <source>
        <dbReference type="ARBA" id="ARBA00022475"/>
    </source>
</evidence>
<dbReference type="GO" id="GO:0015171">
    <property type="term" value="F:amino acid transmembrane transporter activity"/>
    <property type="evidence" value="ECO:0007669"/>
    <property type="project" value="TreeGrafter"/>
</dbReference>
<feature type="transmembrane region" description="Helical" evidence="6">
    <location>
        <begin position="45"/>
        <end position="67"/>
    </location>
</feature>
<protein>
    <submittedName>
        <fullName evidence="7">LysE family transporter</fullName>
    </submittedName>
</protein>
<dbReference type="PANTHER" id="PTHR30086:SF21">
    <property type="entry name" value="TRANSPORT PROTEIN"/>
    <property type="match status" value="1"/>
</dbReference>
<dbReference type="Pfam" id="PF01810">
    <property type="entry name" value="LysE"/>
    <property type="match status" value="1"/>
</dbReference>
<evidence type="ECO:0000256" key="1">
    <source>
        <dbReference type="ARBA" id="ARBA00004651"/>
    </source>
</evidence>
<keyword evidence="5 6" id="KW-0472">Membrane</keyword>